<feature type="transmembrane region" description="Helical" evidence="1">
    <location>
        <begin position="426"/>
        <end position="448"/>
    </location>
</feature>
<dbReference type="AlphaFoldDB" id="D1NS81"/>
<dbReference type="eggNOG" id="ENOG5031YW7">
    <property type="taxonomic scope" value="Bacteria"/>
</dbReference>
<organism evidence="2 3">
    <name type="scientific">Bifidobacterium gallicum DSM 20093 = LMG 11596</name>
    <dbReference type="NCBI Taxonomy" id="561180"/>
    <lineage>
        <taxon>Bacteria</taxon>
        <taxon>Bacillati</taxon>
        <taxon>Actinomycetota</taxon>
        <taxon>Actinomycetes</taxon>
        <taxon>Bifidobacteriales</taxon>
        <taxon>Bifidobacteriaceae</taxon>
        <taxon>Bifidobacterium</taxon>
    </lineage>
</organism>
<feature type="transmembrane region" description="Helical" evidence="1">
    <location>
        <begin position="106"/>
        <end position="125"/>
    </location>
</feature>
<feature type="transmembrane region" description="Helical" evidence="1">
    <location>
        <begin position="82"/>
        <end position="100"/>
    </location>
</feature>
<feature type="transmembrane region" description="Helical" evidence="1">
    <location>
        <begin position="205"/>
        <end position="222"/>
    </location>
</feature>
<feature type="transmembrane region" description="Helical" evidence="1">
    <location>
        <begin position="257"/>
        <end position="281"/>
    </location>
</feature>
<accession>D1NS81</accession>
<reference evidence="2 3" key="1">
    <citation type="submission" date="2009-11" db="EMBL/GenBank/DDBJ databases">
        <authorList>
            <person name="Weinstock G."/>
            <person name="Sodergren E."/>
            <person name="Clifton S."/>
            <person name="Fulton L."/>
            <person name="Fulton B."/>
            <person name="Courtney L."/>
            <person name="Fronick C."/>
            <person name="Harrison M."/>
            <person name="Strong C."/>
            <person name="Farmer C."/>
            <person name="Delahaunty K."/>
            <person name="Markovic C."/>
            <person name="Hall O."/>
            <person name="Minx P."/>
            <person name="Tomlinson C."/>
            <person name="Mitreva M."/>
            <person name="Nelson J."/>
            <person name="Hou S."/>
            <person name="Wollam A."/>
            <person name="Pepin K.H."/>
            <person name="Johnson M."/>
            <person name="Bhonagiri V."/>
            <person name="Nash W.E."/>
            <person name="Warren W."/>
            <person name="Chinwalla A."/>
            <person name="Mardis E.R."/>
            <person name="Wilson R.K."/>
        </authorList>
    </citation>
    <scope>NUCLEOTIDE SEQUENCE [LARGE SCALE GENOMIC DNA]</scope>
    <source>
        <strain evidence="2 3">DSM 20093</strain>
    </source>
</reference>
<keyword evidence="1" id="KW-0812">Transmembrane</keyword>
<feature type="transmembrane region" description="Helical" evidence="1">
    <location>
        <begin position="382"/>
        <end position="405"/>
    </location>
</feature>
<feature type="transmembrane region" description="Helical" evidence="1">
    <location>
        <begin position="12"/>
        <end position="37"/>
    </location>
</feature>
<dbReference type="Proteomes" id="UP000003656">
    <property type="component" value="Unassembled WGS sequence"/>
</dbReference>
<comment type="caution">
    <text evidence="2">The sequence shown here is derived from an EMBL/GenBank/DDBJ whole genome shotgun (WGS) entry which is preliminary data.</text>
</comment>
<evidence type="ECO:0000256" key="1">
    <source>
        <dbReference type="SAM" id="Phobius"/>
    </source>
</evidence>
<feature type="transmembrane region" description="Helical" evidence="1">
    <location>
        <begin position="228"/>
        <end position="245"/>
    </location>
</feature>
<sequence length="466" mass="50880">MVLVSQGGGMRALNHCGVWITEAAISGVPMIPLFIFVTSFIAHEGEFTYVLPFVLFYAFNKMGEFTLGMFGEVNNPYRLAQISAWIVIVGALVCWFGHLSIICYDIAGVLIGFGSSIFGTMYRTVKSELLKAGTFPYPHANLMGFALMTVFSFAILAAQGRLETIIISVYIIMAVIALLTLQSFDLSDTMKNRSLFQPHTGDMRYGIPALLMLLIAFFVRLFKQTAGAADIIIVMVLVAIILVVVNQCKRYLPAQAFNYHGMYYNEVLIMVVLFNVFYYIASNNIPGVLIINGLQFLGQFLAMLGASALIRKLGSHNIPRLITLAMIIALIVFAIPNTITDCIAVFAIGFLSQTGDAMVSGTFRHQSQLTDVDQALSSQKTIGTGIVAGQTILVIVLAMVSLAVLHNDALAMSAYAFHISINHVDTAFMITRWICSAIIAIQGIIMAIRNHGTGIAEPRVLGTQSR</sequence>
<evidence type="ECO:0000313" key="3">
    <source>
        <dbReference type="Proteomes" id="UP000003656"/>
    </source>
</evidence>
<feature type="transmembrane region" description="Helical" evidence="1">
    <location>
        <begin position="49"/>
        <end position="70"/>
    </location>
</feature>
<feature type="transmembrane region" description="Helical" evidence="1">
    <location>
        <begin position="137"/>
        <end position="158"/>
    </location>
</feature>
<feature type="transmembrane region" description="Helical" evidence="1">
    <location>
        <begin position="287"/>
        <end position="310"/>
    </location>
</feature>
<feature type="transmembrane region" description="Helical" evidence="1">
    <location>
        <begin position="322"/>
        <end position="351"/>
    </location>
</feature>
<keyword evidence="1" id="KW-1133">Transmembrane helix</keyword>
<name>D1NS81_9BIFI</name>
<feature type="transmembrane region" description="Helical" evidence="1">
    <location>
        <begin position="164"/>
        <end position="184"/>
    </location>
</feature>
<evidence type="ECO:0000313" key="2">
    <source>
        <dbReference type="EMBL" id="EFA23533.1"/>
    </source>
</evidence>
<gene>
    <name evidence="2" type="ORF">BIFGAL_02637</name>
</gene>
<proteinExistence type="predicted"/>
<keyword evidence="1" id="KW-0472">Membrane</keyword>
<dbReference type="EMBL" id="ABXB03000001">
    <property type="protein sequence ID" value="EFA23533.1"/>
    <property type="molecule type" value="Genomic_DNA"/>
</dbReference>
<protein>
    <submittedName>
        <fullName evidence="2">Uncharacterized protein</fullName>
    </submittedName>
</protein>
<dbReference type="STRING" id="561180.BIFGAL_02637"/>